<reference evidence="12 13" key="1">
    <citation type="submission" date="2016-11" db="EMBL/GenBank/DDBJ databases">
        <authorList>
            <person name="Jaros S."/>
            <person name="Januszkiewicz K."/>
            <person name="Wedrychowicz H."/>
        </authorList>
    </citation>
    <scope>NUCLEOTIDE SEQUENCE [LARGE SCALE GENOMIC DNA]</scope>
    <source>
        <strain evidence="12 13">DSM 3074</strain>
    </source>
</reference>
<evidence type="ECO:0000256" key="7">
    <source>
        <dbReference type="ARBA" id="ARBA00022840"/>
    </source>
</evidence>
<evidence type="ECO:0000256" key="2">
    <source>
        <dbReference type="ARBA" id="ARBA00012052"/>
    </source>
</evidence>
<dbReference type="PANTHER" id="PTHR43527">
    <property type="entry name" value="4-DIPHOSPHOCYTIDYL-2-C-METHYL-D-ERYTHRITOL KINASE, CHLOROPLASTIC"/>
    <property type="match status" value="1"/>
</dbReference>
<evidence type="ECO:0000256" key="9">
    <source>
        <dbReference type="HAMAP-Rule" id="MF_00061"/>
    </source>
</evidence>
<dbReference type="AlphaFoldDB" id="A0A1M6BEX5"/>
<dbReference type="InterPro" id="IPR006204">
    <property type="entry name" value="GHMP_kinase_N_dom"/>
</dbReference>
<dbReference type="EC" id="2.7.1.148" evidence="2 9"/>
<dbReference type="InterPro" id="IPR036554">
    <property type="entry name" value="GHMP_kinase_C_sf"/>
</dbReference>
<dbReference type="EMBL" id="FQYW01000006">
    <property type="protein sequence ID" value="SHI47259.1"/>
    <property type="molecule type" value="Genomic_DNA"/>
</dbReference>
<dbReference type="PIRSF" id="PIRSF010376">
    <property type="entry name" value="IspE"/>
    <property type="match status" value="1"/>
</dbReference>
<keyword evidence="4 9" id="KW-0808">Transferase</keyword>
<evidence type="ECO:0000256" key="1">
    <source>
        <dbReference type="ARBA" id="ARBA00009684"/>
    </source>
</evidence>
<comment type="function">
    <text evidence="9">Catalyzes the phosphorylation of the position 2 hydroxy group of 4-diphosphocytidyl-2C-methyl-D-erythritol.</text>
</comment>
<dbReference type="SUPFAM" id="SSF55060">
    <property type="entry name" value="GHMP Kinase, C-terminal domain"/>
    <property type="match status" value="1"/>
</dbReference>
<dbReference type="RefSeq" id="WP_234985198.1">
    <property type="nucleotide sequence ID" value="NZ_FQYW01000006.1"/>
</dbReference>
<accession>A0A1M6BEX5</accession>
<dbReference type="InterPro" id="IPR004424">
    <property type="entry name" value="IspE"/>
</dbReference>
<dbReference type="UniPathway" id="UPA00056">
    <property type="reaction ID" value="UER00094"/>
</dbReference>
<dbReference type="HAMAP" id="MF_00061">
    <property type="entry name" value="IspE"/>
    <property type="match status" value="1"/>
</dbReference>
<name>A0A1M6BEX5_9FIRM</name>
<dbReference type="Gene3D" id="3.30.70.890">
    <property type="entry name" value="GHMP kinase, C-terminal domain"/>
    <property type="match status" value="1"/>
</dbReference>
<keyword evidence="7 9" id="KW-0067">ATP-binding</keyword>
<evidence type="ECO:0000256" key="8">
    <source>
        <dbReference type="ARBA" id="ARBA00032554"/>
    </source>
</evidence>
<dbReference type="GO" id="GO:0050515">
    <property type="term" value="F:4-(cytidine 5'-diphospho)-2-C-methyl-D-erythritol kinase activity"/>
    <property type="evidence" value="ECO:0007669"/>
    <property type="project" value="UniProtKB-UniRule"/>
</dbReference>
<feature type="domain" description="GHMP kinase N-terminal" evidence="10">
    <location>
        <begin position="68"/>
        <end position="146"/>
    </location>
</feature>
<keyword evidence="9" id="KW-0414">Isoprene biosynthesis</keyword>
<evidence type="ECO:0000259" key="11">
    <source>
        <dbReference type="Pfam" id="PF08544"/>
    </source>
</evidence>
<keyword evidence="5 9" id="KW-0547">Nucleotide-binding</keyword>
<evidence type="ECO:0000313" key="12">
    <source>
        <dbReference type="EMBL" id="SHI47259.1"/>
    </source>
</evidence>
<evidence type="ECO:0000256" key="3">
    <source>
        <dbReference type="ARBA" id="ARBA00017473"/>
    </source>
</evidence>
<feature type="binding site" evidence="9">
    <location>
        <begin position="96"/>
        <end position="106"/>
    </location>
    <ligand>
        <name>ATP</name>
        <dbReference type="ChEBI" id="CHEBI:30616"/>
    </ligand>
</feature>
<comment type="catalytic activity">
    <reaction evidence="9">
        <text>4-CDP-2-C-methyl-D-erythritol + ATP = 4-CDP-2-C-methyl-D-erythritol 2-phosphate + ADP + H(+)</text>
        <dbReference type="Rhea" id="RHEA:18437"/>
        <dbReference type="ChEBI" id="CHEBI:15378"/>
        <dbReference type="ChEBI" id="CHEBI:30616"/>
        <dbReference type="ChEBI" id="CHEBI:57823"/>
        <dbReference type="ChEBI" id="CHEBI:57919"/>
        <dbReference type="ChEBI" id="CHEBI:456216"/>
        <dbReference type="EC" id="2.7.1.148"/>
    </reaction>
</comment>
<dbReference type="InterPro" id="IPR014721">
    <property type="entry name" value="Ribsml_uS5_D2-typ_fold_subgr"/>
</dbReference>
<dbReference type="Gene3D" id="3.30.230.10">
    <property type="match status" value="1"/>
</dbReference>
<feature type="active site" evidence="9">
    <location>
        <position position="13"/>
    </location>
</feature>
<evidence type="ECO:0000256" key="6">
    <source>
        <dbReference type="ARBA" id="ARBA00022777"/>
    </source>
</evidence>
<dbReference type="GO" id="GO:0016114">
    <property type="term" value="P:terpenoid biosynthetic process"/>
    <property type="evidence" value="ECO:0007669"/>
    <property type="project" value="UniProtKB-UniRule"/>
</dbReference>
<dbReference type="NCBIfam" id="TIGR00154">
    <property type="entry name" value="ispE"/>
    <property type="match status" value="1"/>
</dbReference>
<dbReference type="SUPFAM" id="SSF54211">
    <property type="entry name" value="Ribosomal protein S5 domain 2-like"/>
    <property type="match status" value="1"/>
</dbReference>
<dbReference type="PANTHER" id="PTHR43527:SF2">
    <property type="entry name" value="4-DIPHOSPHOCYTIDYL-2-C-METHYL-D-ERYTHRITOL KINASE, CHLOROPLASTIC"/>
    <property type="match status" value="1"/>
</dbReference>
<dbReference type="GO" id="GO:0019288">
    <property type="term" value="P:isopentenyl diphosphate biosynthetic process, methylerythritol 4-phosphate pathway"/>
    <property type="evidence" value="ECO:0007669"/>
    <property type="project" value="UniProtKB-UniRule"/>
</dbReference>
<gene>
    <name evidence="9" type="primary">ispE</name>
    <name evidence="12" type="ORF">SAMN02745671_00685</name>
</gene>
<evidence type="ECO:0000259" key="10">
    <source>
        <dbReference type="Pfam" id="PF00288"/>
    </source>
</evidence>
<proteinExistence type="inferred from homology"/>
<organism evidence="12 13">
    <name type="scientific">Anaerovibrio lipolyticus DSM 3074</name>
    <dbReference type="NCBI Taxonomy" id="1120997"/>
    <lineage>
        <taxon>Bacteria</taxon>
        <taxon>Bacillati</taxon>
        <taxon>Bacillota</taxon>
        <taxon>Negativicutes</taxon>
        <taxon>Selenomonadales</taxon>
        <taxon>Selenomonadaceae</taxon>
        <taxon>Anaerovibrio</taxon>
    </lineage>
</organism>
<dbReference type="Proteomes" id="UP000191240">
    <property type="component" value="Unassembled WGS sequence"/>
</dbReference>
<dbReference type="GO" id="GO:0005524">
    <property type="term" value="F:ATP binding"/>
    <property type="evidence" value="ECO:0007669"/>
    <property type="project" value="UniProtKB-UniRule"/>
</dbReference>
<comment type="pathway">
    <text evidence="9">Isoprenoid biosynthesis; isopentenyl diphosphate biosynthesis via DXP pathway; isopentenyl diphosphate from 1-deoxy-D-xylulose 5-phosphate: step 3/6.</text>
</comment>
<keyword evidence="6 9" id="KW-0418">Kinase</keyword>
<feature type="active site" evidence="9">
    <location>
        <position position="138"/>
    </location>
</feature>
<evidence type="ECO:0000256" key="5">
    <source>
        <dbReference type="ARBA" id="ARBA00022741"/>
    </source>
</evidence>
<evidence type="ECO:0000256" key="4">
    <source>
        <dbReference type="ARBA" id="ARBA00022679"/>
    </source>
</evidence>
<feature type="domain" description="GHMP kinase C-terminal" evidence="11">
    <location>
        <begin position="200"/>
        <end position="273"/>
    </location>
</feature>
<dbReference type="InterPro" id="IPR020568">
    <property type="entry name" value="Ribosomal_Su5_D2-typ_SF"/>
</dbReference>
<evidence type="ECO:0000313" key="13">
    <source>
        <dbReference type="Proteomes" id="UP000191240"/>
    </source>
</evidence>
<protein>
    <recommendedName>
        <fullName evidence="3 9">4-diphosphocytidyl-2-C-methyl-D-erythritol kinase</fullName>
        <shortName evidence="9">CMK</shortName>
        <ecNumber evidence="2 9">2.7.1.148</ecNumber>
    </recommendedName>
    <alternativeName>
        <fullName evidence="8 9">4-(cytidine-5'-diphospho)-2-C-methyl-D-erythritol kinase</fullName>
    </alternativeName>
</protein>
<dbReference type="Pfam" id="PF08544">
    <property type="entry name" value="GHMP_kinases_C"/>
    <property type="match status" value="1"/>
</dbReference>
<comment type="similarity">
    <text evidence="1 9">Belongs to the GHMP kinase family. IspE subfamily.</text>
</comment>
<dbReference type="InterPro" id="IPR013750">
    <property type="entry name" value="GHMP_kinase_C_dom"/>
</dbReference>
<dbReference type="Pfam" id="PF00288">
    <property type="entry name" value="GHMP_kinases_N"/>
    <property type="match status" value="1"/>
</dbReference>
<sequence length="292" mass="31106">MSSDKIEIQANAKINLTLDILGTRDDGYHEVAMVMQEVSLHDNLYMEKTDGGIELEIPGSDLPADNTNLCYRAAALVMEECGLNAGVKITLDKHIPIAAGLAGGSSDAAAVLKGMSQLYELNLSEEKLCELGARLGSDIPFCIMGGTMLSTGRGEILERLPDFPEVDIVLAKPKVGVSTAWAYKTYDAGYTGPHPDNKAMIKAIERGDILSASKLLCNVLESVTIKKHAIIDRYKKEMLDKGALASMMSGSGPTVFGIAPDASVAEKMAAAIKNIDNEAAVFTAKTVGRNRG</sequence>